<feature type="domain" description="Metallo-beta-lactamase" evidence="1">
    <location>
        <begin position="32"/>
        <end position="218"/>
    </location>
</feature>
<evidence type="ECO:0000313" key="2">
    <source>
        <dbReference type="EMBL" id="MCF2563382.1"/>
    </source>
</evidence>
<dbReference type="EMBL" id="JADYTN010000007">
    <property type="protein sequence ID" value="MCF2563382.1"/>
    <property type="molecule type" value="Genomic_DNA"/>
</dbReference>
<reference evidence="2 3" key="1">
    <citation type="submission" date="2020-12" db="EMBL/GenBank/DDBJ databases">
        <title>Whole genome sequences of gut porcine anaerobes.</title>
        <authorList>
            <person name="Kubasova T."/>
            <person name="Jahodarova E."/>
            <person name="Rychlik I."/>
        </authorList>
    </citation>
    <scope>NUCLEOTIDE SEQUENCE [LARGE SCALE GENOMIC DNA]</scope>
    <source>
        <strain evidence="2 3">An925</strain>
    </source>
</reference>
<dbReference type="PANTHER" id="PTHR43717:SF1">
    <property type="entry name" value="ANAEROBIC NITRIC OXIDE REDUCTASE FLAVORUBREDOXIN"/>
    <property type="match status" value="1"/>
</dbReference>
<dbReference type="SMART" id="SM00849">
    <property type="entry name" value="Lactamase_B"/>
    <property type="match status" value="1"/>
</dbReference>
<dbReference type="InterPro" id="IPR016440">
    <property type="entry name" value="Rubredoxin-O_OxRdtase"/>
</dbReference>
<keyword evidence="3" id="KW-1185">Reference proteome</keyword>
<proteinExistence type="predicted"/>
<accession>A0ABS9CF48</accession>
<dbReference type="Proteomes" id="UP001200470">
    <property type="component" value="Unassembled WGS sequence"/>
</dbReference>
<dbReference type="SUPFAM" id="SSF52218">
    <property type="entry name" value="Flavoproteins"/>
    <property type="match status" value="1"/>
</dbReference>
<dbReference type="PANTHER" id="PTHR43717">
    <property type="entry name" value="ANAEROBIC NITRIC OXIDE REDUCTASE FLAVORUBREDOXIN"/>
    <property type="match status" value="1"/>
</dbReference>
<dbReference type="PIRSF" id="PIRSF005243">
    <property type="entry name" value="ROO"/>
    <property type="match status" value="1"/>
</dbReference>
<comment type="caution">
    <text evidence="2">The sequence shown here is derived from an EMBL/GenBank/DDBJ whole genome shotgun (WGS) entry which is preliminary data.</text>
</comment>
<dbReference type="Pfam" id="PF19583">
    <property type="entry name" value="ODP"/>
    <property type="match status" value="1"/>
</dbReference>
<protein>
    <submittedName>
        <fullName evidence="2">FprA family A-type flavoprotein</fullName>
    </submittedName>
</protein>
<dbReference type="SUPFAM" id="SSF56281">
    <property type="entry name" value="Metallo-hydrolase/oxidoreductase"/>
    <property type="match status" value="1"/>
</dbReference>
<evidence type="ECO:0000313" key="3">
    <source>
        <dbReference type="Proteomes" id="UP001200470"/>
    </source>
</evidence>
<evidence type="ECO:0000259" key="1">
    <source>
        <dbReference type="SMART" id="SM00849"/>
    </source>
</evidence>
<sequence length="388" mass="42986">MKNVTETIKYIGCDDADVRLFESQYKVPEGMSYNSFVILDEKVAIMDTSDKRTMEQWKANLAEALNGRKPDYLVVHHLEPDHASGLGEVLALYPDIKIVCSARALTMIPQYFPDADLADKAIAVKEGDTLSLGEHTLTFIMAPMVHWPEVMVSYDSKDKVLFSADAFGKFGVMDADPDDWACEARRYYFNICGKYGNPVTTLLQKAAKLDIQQILPLHGPLLKGEQMAEAVRLYNIWGSYGVEAEGVFIAHASIHGCTKAAAEMLAEILKKKGCKKVAISDLCREDQAEAIEDAFKYGKVVLAASSYDAGLFPPMYDFLHHLTIKTWQKREVALIENGSWAPTAARVMKQMLEPMKDITIKGDTVTLRGVVKPTDIPALEALADAILA</sequence>
<dbReference type="Gene3D" id="3.60.15.10">
    <property type="entry name" value="Ribonuclease Z/Hydroxyacylglutathione hydrolase-like"/>
    <property type="match status" value="1"/>
</dbReference>
<dbReference type="RefSeq" id="WP_094434200.1">
    <property type="nucleotide sequence ID" value="NZ_JADYTN010000007.1"/>
</dbReference>
<dbReference type="CDD" id="cd07709">
    <property type="entry name" value="flavodiiron_proteins_MBL-fold"/>
    <property type="match status" value="1"/>
</dbReference>
<gene>
    <name evidence="2" type="ORF">I6E12_04560</name>
</gene>
<dbReference type="InterPro" id="IPR036866">
    <property type="entry name" value="RibonucZ/Hydroxyglut_hydro"/>
</dbReference>
<organism evidence="2 3">
    <name type="scientific">Xylanibacter brevis</name>
    <dbReference type="NCBI Taxonomy" id="83231"/>
    <lineage>
        <taxon>Bacteria</taxon>
        <taxon>Pseudomonadati</taxon>
        <taxon>Bacteroidota</taxon>
        <taxon>Bacteroidia</taxon>
        <taxon>Bacteroidales</taxon>
        <taxon>Prevotellaceae</taxon>
        <taxon>Xylanibacter</taxon>
    </lineage>
</organism>
<dbReference type="InterPro" id="IPR001279">
    <property type="entry name" value="Metallo-B-lactamas"/>
</dbReference>
<dbReference type="InterPro" id="IPR045761">
    <property type="entry name" value="ODP_dom"/>
</dbReference>
<dbReference type="Gene3D" id="3.40.50.360">
    <property type="match status" value="1"/>
</dbReference>
<dbReference type="InterPro" id="IPR029039">
    <property type="entry name" value="Flavoprotein-like_sf"/>
</dbReference>
<name>A0ABS9CF48_9BACT</name>